<reference evidence="2" key="2">
    <citation type="submission" date="2020-09" db="EMBL/GenBank/DDBJ databases">
        <authorList>
            <person name="Sun Q."/>
            <person name="Ohkuma M."/>
        </authorList>
    </citation>
    <scope>NUCLEOTIDE SEQUENCE</scope>
    <source>
        <strain evidence="2">JCM 18487</strain>
    </source>
</reference>
<name>A0A917NK24_9BACL</name>
<dbReference type="Proteomes" id="UP000637695">
    <property type="component" value="Unassembled WGS sequence"/>
</dbReference>
<dbReference type="InterPro" id="IPR018720">
    <property type="entry name" value="DUF2249"/>
</dbReference>
<dbReference type="Pfam" id="PF10006">
    <property type="entry name" value="DUF2249"/>
    <property type="match status" value="1"/>
</dbReference>
<dbReference type="EMBL" id="BMOY01000021">
    <property type="protein sequence ID" value="GGJ07019.1"/>
    <property type="molecule type" value="Genomic_DNA"/>
</dbReference>
<keyword evidence="3" id="KW-1185">Reference proteome</keyword>
<comment type="caution">
    <text evidence="2">The sequence shown here is derived from an EMBL/GenBank/DDBJ whole genome shotgun (WGS) entry which is preliminary data.</text>
</comment>
<proteinExistence type="predicted"/>
<protein>
    <recommendedName>
        <fullName evidence="1">DUF2249 domain-containing protein</fullName>
    </recommendedName>
</protein>
<sequence>MESYAATLDVRQFPPPAKHKAILAVWDALAAGKQMLIVNDHDPKPLYYQFAAEFPGQFDWTYLEEGPERWQVAIAKRG</sequence>
<organism evidence="2 3">
    <name type="scientific">Alicyclobacillus cellulosilyticus</name>
    <dbReference type="NCBI Taxonomy" id="1003997"/>
    <lineage>
        <taxon>Bacteria</taxon>
        <taxon>Bacillati</taxon>
        <taxon>Bacillota</taxon>
        <taxon>Bacilli</taxon>
        <taxon>Bacillales</taxon>
        <taxon>Alicyclobacillaceae</taxon>
        <taxon>Alicyclobacillus</taxon>
    </lineage>
</organism>
<evidence type="ECO:0000313" key="3">
    <source>
        <dbReference type="Proteomes" id="UP000637695"/>
    </source>
</evidence>
<feature type="domain" description="DUF2249" evidence="1">
    <location>
        <begin position="7"/>
        <end position="76"/>
    </location>
</feature>
<evidence type="ECO:0000313" key="2">
    <source>
        <dbReference type="EMBL" id="GGJ07019.1"/>
    </source>
</evidence>
<reference evidence="2" key="1">
    <citation type="journal article" date="2014" name="Int. J. Syst. Evol. Microbiol.">
        <title>Complete genome sequence of Corynebacterium casei LMG S-19264T (=DSM 44701T), isolated from a smear-ripened cheese.</title>
        <authorList>
            <consortium name="US DOE Joint Genome Institute (JGI-PGF)"/>
            <person name="Walter F."/>
            <person name="Albersmeier A."/>
            <person name="Kalinowski J."/>
            <person name="Ruckert C."/>
        </authorList>
    </citation>
    <scope>NUCLEOTIDE SEQUENCE</scope>
    <source>
        <strain evidence="2">JCM 18487</strain>
    </source>
</reference>
<dbReference type="AlphaFoldDB" id="A0A917NK24"/>
<dbReference type="RefSeq" id="WP_188882196.1">
    <property type="nucleotide sequence ID" value="NZ_BMOY01000021.1"/>
</dbReference>
<accession>A0A917NK24</accession>
<evidence type="ECO:0000259" key="1">
    <source>
        <dbReference type="Pfam" id="PF10006"/>
    </source>
</evidence>
<gene>
    <name evidence="2" type="ORF">GCM10010885_15240</name>
</gene>